<sequence length="102" mass="9671">MAIGNGTTSFDDDGGSIWASSPIGSTGAFSPIGSTSFDDDGGADDDGTTSSRGARDGEAGPVVGAAPGLTVGVARGMAVGAAPGMAIVLGTTIGREAALPLE</sequence>
<reference evidence="2" key="2">
    <citation type="submission" date="2018-05" db="EMBL/GenBank/DDBJ databases">
        <title>OgluRS3 (Oryza glumaepatula Reference Sequence Version 3).</title>
        <authorList>
            <person name="Zhang J."/>
            <person name="Kudrna D."/>
            <person name="Lee S."/>
            <person name="Talag J."/>
            <person name="Welchert J."/>
            <person name="Wing R.A."/>
        </authorList>
    </citation>
    <scope>NUCLEOTIDE SEQUENCE [LARGE SCALE GENOMIC DNA]</scope>
</reference>
<dbReference type="AlphaFoldDB" id="A0A0E0BT10"/>
<evidence type="ECO:0000313" key="2">
    <source>
        <dbReference type="EnsemblPlants" id="OGLUM12G14500.1"/>
    </source>
</evidence>
<dbReference type="HOGENOM" id="CLU_2281817_0_0_1"/>
<protein>
    <submittedName>
        <fullName evidence="2">Uncharacterized protein</fullName>
    </submittedName>
</protein>
<dbReference type="Gramene" id="OGLUM12G14500.1">
    <property type="protein sequence ID" value="OGLUM12G14500.1"/>
    <property type="gene ID" value="OGLUM12G14500"/>
</dbReference>
<feature type="compositionally biased region" description="Acidic residues" evidence="1">
    <location>
        <begin position="37"/>
        <end position="47"/>
    </location>
</feature>
<accession>A0A0E0BT10</accession>
<proteinExistence type="predicted"/>
<keyword evidence="3" id="KW-1185">Reference proteome</keyword>
<evidence type="ECO:0000256" key="1">
    <source>
        <dbReference type="SAM" id="MobiDB-lite"/>
    </source>
</evidence>
<feature type="compositionally biased region" description="Polar residues" evidence="1">
    <location>
        <begin position="18"/>
        <end position="28"/>
    </location>
</feature>
<feature type="region of interest" description="Disordered" evidence="1">
    <location>
        <begin position="1"/>
        <end position="66"/>
    </location>
</feature>
<name>A0A0E0BT10_9ORYZ</name>
<dbReference type="Proteomes" id="UP000026961">
    <property type="component" value="Chromosome 12"/>
</dbReference>
<reference evidence="2" key="1">
    <citation type="submission" date="2015-04" db="UniProtKB">
        <authorList>
            <consortium name="EnsemblPlants"/>
        </authorList>
    </citation>
    <scope>IDENTIFICATION</scope>
</reference>
<dbReference type="EnsemblPlants" id="OGLUM12G14500.1">
    <property type="protein sequence ID" value="OGLUM12G14500.1"/>
    <property type="gene ID" value="OGLUM12G14500"/>
</dbReference>
<evidence type="ECO:0000313" key="3">
    <source>
        <dbReference type="Proteomes" id="UP000026961"/>
    </source>
</evidence>
<organism evidence="2">
    <name type="scientific">Oryza glumipatula</name>
    <dbReference type="NCBI Taxonomy" id="40148"/>
    <lineage>
        <taxon>Eukaryota</taxon>
        <taxon>Viridiplantae</taxon>
        <taxon>Streptophyta</taxon>
        <taxon>Embryophyta</taxon>
        <taxon>Tracheophyta</taxon>
        <taxon>Spermatophyta</taxon>
        <taxon>Magnoliopsida</taxon>
        <taxon>Liliopsida</taxon>
        <taxon>Poales</taxon>
        <taxon>Poaceae</taxon>
        <taxon>BOP clade</taxon>
        <taxon>Oryzoideae</taxon>
        <taxon>Oryzeae</taxon>
        <taxon>Oryzinae</taxon>
        <taxon>Oryza</taxon>
    </lineage>
</organism>